<evidence type="ECO:0000259" key="4">
    <source>
        <dbReference type="Pfam" id="PF00496"/>
    </source>
</evidence>
<keyword evidence="6" id="KW-1185">Reference proteome</keyword>
<dbReference type="EMBL" id="JAMZFT010000002">
    <property type="protein sequence ID" value="MCP1336530.1"/>
    <property type="molecule type" value="Genomic_DNA"/>
</dbReference>
<accession>A0A9J6PKD0</accession>
<evidence type="ECO:0000256" key="2">
    <source>
        <dbReference type="ARBA" id="ARBA00005695"/>
    </source>
</evidence>
<keyword evidence="3" id="KW-0732">Signal</keyword>
<organism evidence="5 6">
    <name type="scientific">Futiania mangrovi</name>
    <dbReference type="NCBI Taxonomy" id="2959716"/>
    <lineage>
        <taxon>Bacteria</taxon>
        <taxon>Pseudomonadati</taxon>
        <taxon>Pseudomonadota</taxon>
        <taxon>Alphaproteobacteria</taxon>
        <taxon>Futianiales</taxon>
        <taxon>Futianiaceae</taxon>
        <taxon>Futiania</taxon>
    </lineage>
</organism>
<dbReference type="CDD" id="cd08500">
    <property type="entry name" value="PBP2_NikA_DppA_OppA_like_4"/>
    <property type="match status" value="1"/>
</dbReference>
<gene>
    <name evidence="5" type="ORF">NJQ99_08935</name>
</gene>
<feature type="signal peptide" evidence="3">
    <location>
        <begin position="1"/>
        <end position="25"/>
    </location>
</feature>
<comment type="similarity">
    <text evidence="2">Belongs to the bacterial solute-binding protein 5 family.</text>
</comment>
<dbReference type="InterPro" id="IPR039424">
    <property type="entry name" value="SBP_5"/>
</dbReference>
<protein>
    <submittedName>
        <fullName evidence="5">ABC transporter substrate-binding protein</fullName>
    </submittedName>
</protein>
<dbReference type="GO" id="GO:1904680">
    <property type="term" value="F:peptide transmembrane transporter activity"/>
    <property type="evidence" value="ECO:0007669"/>
    <property type="project" value="TreeGrafter"/>
</dbReference>
<evidence type="ECO:0000256" key="3">
    <source>
        <dbReference type="SAM" id="SignalP"/>
    </source>
</evidence>
<comment type="subcellular location">
    <subcellularLocation>
        <location evidence="1">Periplasm</location>
    </subcellularLocation>
</comment>
<proteinExistence type="inferred from homology"/>
<dbReference type="Pfam" id="PF00496">
    <property type="entry name" value="SBP_bac_5"/>
    <property type="match status" value="1"/>
</dbReference>
<dbReference type="RefSeq" id="WP_269332485.1">
    <property type="nucleotide sequence ID" value="NZ_JAMZFT010000002.1"/>
</dbReference>
<name>A0A9J6PKD0_9PROT</name>
<dbReference type="PANTHER" id="PTHR30290:SF62">
    <property type="entry name" value="OLIGOPEPTIDE ABC TRANSPORTER, PERIPLASMIC OLIGOPEPTIDE-BINDING PROTEIN"/>
    <property type="match status" value="1"/>
</dbReference>
<dbReference type="AlphaFoldDB" id="A0A9J6PKD0"/>
<dbReference type="SUPFAM" id="SSF53850">
    <property type="entry name" value="Periplasmic binding protein-like II"/>
    <property type="match status" value="1"/>
</dbReference>
<comment type="caution">
    <text evidence="5">The sequence shown here is derived from an EMBL/GenBank/DDBJ whole genome shotgun (WGS) entry which is preliminary data.</text>
</comment>
<feature type="chain" id="PRO_5039886678" evidence="3">
    <location>
        <begin position="26"/>
        <end position="658"/>
    </location>
</feature>
<dbReference type="InterPro" id="IPR000914">
    <property type="entry name" value="SBP_5_dom"/>
</dbReference>
<dbReference type="Gene3D" id="3.40.190.10">
    <property type="entry name" value="Periplasmic binding protein-like II"/>
    <property type="match status" value="1"/>
</dbReference>
<dbReference type="Gene3D" id="3.10.105.10">
    <property type="entry name" value="Dipeptide-binding Protein, Domain 3"/>
    <property type="match status" value="1"/>
</dbReference>
<sequence length="658" mass="73741">MRRGLTGMAVALLLALAPMAAPAGAQTDTRTGANGVPELVETPTLSRSHPQTILPRVAERVPAEPMVTDMAAMGRVPGRHGGDLTTLIGRTKDVRLAVVWGYARLVGWTEDLDLEPDILKDVEVSPDGRAVTLVLRKGHRWSDGQPFTADDFRYYWEDVANNAELMPSGPPAFFLVEGKLPRFEVLSETAVRFTWEAPNPAFLPELAKARPPFIYRPAHYLKRFHARYGDPAELERMIAEARVRNWAALHNRADEMYDFSNIAMPTLQPWVNTTESPAQRYVLVRNPFFHRIDAQGQQLPYIDRLILMVADGRLIAAKTAAGESDLQARGIGFSNITTLKRGERGGNYRTYLWPISKGSAMALYPNMTVTDPVWRALLRDRRFRHALSLGIDREMLNRVMYFGLGTPANNTALPRSPLSQESYRSDWCRYDPAEAGRLLDEIGLTERRGDGIRLLPDGRPLQIIVETAGESQEQVDMLALIEETWREIGVGLFVKASQRDVMRNRAFAGQLVMSVWDGFDNGIPTPEMAPDELAPVSQAMLAWPEWGQYHETRGKSGEEPDTAWARRLLELYDSWRTATTRQEQAEAWDAMLAIHAEETLTIGTVQGIPQPVAVSNVLRNVPETAFYGWDPGAHFGLFRMDTFWRTDAPGRGEAPVTQ</sequence>
<dbReference type="GO" id="GO:0015833">
    <property type="term" value="P:peptide transport"/>
    <property type="evidence" value="ECO:0007669"/>
    <property type="project" value="TreeGrafter"/>
</dbReference>
<dbReference type="Proteomes" id="UP001055804">
    <property type="component" value="Unassembled WGS sequence"/>
</dbReference>
<feature type="domain" description="Solute-binding protein family 5" evidence="4">
    <location>
        <begin position="114"/>
        <end position="526"/>
    </location>
</feature>
<reference evidence="5" key="1">
    <citation type="submission" date="2022-06" db="EMBL/GenBank/DDBJ databases">
        <title>Isolation and Genomics of Futiania mangrovii gen. nov., sp. nov., a Rare and Metabolically-versatile member in the Class Alphaproteobacteria.</title>
        <authorList>
            <person name="Liu L."/>
            <person name="Huang W.-C."/>
            <person name="Pan J."/>
            <person name="Li J."/>
            <person name="Huang Y."/>
            <person name="Du H."/>
            <person name="Liu Y."/>
            <person name="Li M."/>
        </authorList>
    </citation>
    <scope>NUCLEOTIDE SEQUENCE</scope>
    <source>
        <strain evidence="5">FT118</strain>
    </source>
</reference>
<evidence type="ECO:0000313" key="6">
    <source>
        <dbReference type="Proteomes" id="UP001055804"/>
    </source>
</evidence>
<evidence type="ECO:0000313" key="5">
    <source>
        <dbReference type="EMBL" id="MCP1336530.1"/>
    </source>
</evidence>
<dbReference type="PANTHER" id="PTHR30290">
    <property type="entry name" value="PERIPLASMIC BINDING COMPONENT OF ABC TRANSPORTER"/>
    <property type="match status" value="1"/>
</dbReference>
<evidence type="ECO:0000256" key="1">
    <source>
        <dbReference type="ARBA" id="ARBA00004418"/>
    </source>
</evidence>